<evidence type="ECO:0000313" key="1">
    <source>
        <dbReference type="EMBL" id="MBK1870094.1"/>
    </source>
</evidence>
<dbReference type="Proteomes" id="UP000616151">
    <property type="component" value="Unassembled WGS sequence"/>
</dbReference>
<gene>
    <name evidence="1" type="ORF">JHL16_27270</name>
</gene>
<keyword evidence="2" id="KW-1185">Reference proteome</keyword>
<protein>
    <submittedName>
        <fullName evidence="1">Helix-turn-helix domain-containing protein</fullName>
    </submittedName>
</protein>
<proteinExistence type="predicted"/>
<name>A0ACC5RBX1_9HYPH</name>
<organism evidence="1 2">
    <name type="scientific">Taklimakanibacter albus</name>
    <dbReference type="NCBI Taxonomy" id="2800327"/>
    <lineage>
        <taxon>Bacteria</taxon>
        <taxon>Pseudomonadati</taxon>
        <taxon>Pseudomonadota</taxon>
        <taxon>Alphaproteobacteria</taxon>
        <taxon>Hyphomicrobiales</taxon>
        <taxon>Aestuariivirgaceae</taxon>
        <taxon>Taklimakanibacter</taxon>
    </lineage>
</organism>
<evidence type="ECO:0000313" key="2">
    <source>
        <dbReference type="Proteomes" id="UP000616151"/>
    </source>
</evidence>
<reference evidence="1" key="1">
    <citation type="submission" date="2021-01" db="EMBL/GenBank/DDBJ databases">
        <authorList>
            <person name="Sun Q."/>
        </authorList>
    </citation>
    <scope>NUCLEOTIDE SEQUENCE</scope>
    <source>
        <strain evidence="1">YIM B02566</strain>
    </source>
</reference>
<sequence>MNQARSLYRRGERYATIARALGVNPDTVRRWLDPDYDRMRRSRVVHRSEGEELAAEEALLPTLPYVPGISISGRYRMRRP</sequence>
<dbReference type="EMBL" id="JAENHL010000008">
    <property type="protein sequence ID" value="MBK1870094.1"/>
    <property type="molecule type" value="Genomic_DNA"/>
</dbReference>
<comment type="caution">
    <text evidence="1">The sequence shown here is derived from an EMBL/GenBank/DDBJ whole genome shotgun (WGS) entry which is preliminary data.</text>
</comment>
<accession>A0ACC5RBX1</accession>